<dbReference type="EMBL" id="UGPP01000001">
    <property type="protein sequence ID" value="STY71216.1"/>
    <property type="molecule type" value="Genomic_DNA"/>
</dbReference>
<organism evidence="1 2">
    <name type="scientific">Megamonas hypermegale</name>
    <dbReference type="NCBI Taxonomy" id="158847"/>
    <lineage>
        <taxon>Bacteria</taxon>
        <taxon>Bacillati</taxon>
        <taxon>Bacillota</taxon>
        <taxon>Negativicutes</taxon>
        <taxon>Selenomonadales</taxon>
        <taxon>Selenomonadaceae</taxon>
        <taxon>Megamonas</taxon>
    </lineage>
</organism>
<sequence length="85" mass="10289">MKKKTNLSKRSIKSAFDTIILNCKTKHKNYCKGCLFNQLIKRPGEYDDYEWTDKDDENYNNITFCEVFFKSSPEYWNLKKEMEQI</sequence>
<evidence type="ECO:0000313" key="1">
    <source>
        <dbReference type="EMBL" id="STY71216.1"/>
    </source>
</evidence>
<dbReference type="Proteomes" id="UP000255234">
    <property type="component" value="Unassembled WGS sequence"/>
</dbReference>
<dbReference type="RefSeq" id="WP_115151582.1">
    <property type="nucleotide sequence ID" value="NZ_UGPP01000001.1"/>
</dbReference>
<proteinExistence type="predicted"/>
<protein>
    <submittedName>
        <fullName evidence="1">Uncharacterized protein</fullName>
    </submittedName>
</protein>
<name>A0A378NTL6_9FIRM</name>
<reference evidence="1 2" key="1">
    <citation type="submission" date="2018-06" db="EMBL/GenBank/DDBJ databases">
        <authorList>
            <consortium name="Pathogen Informatics"/>
            <person name="Doyle S."/>
        </authorList>
    </citation>
    <scope>NUCLEOTIDE SEQUENCE [LARGE SCALE GENOMIC DNA]</scope>
    <source>
        <strain evidence="1 2">NCTC10571</strain>
    </source>
</reference>
<accession>A0A378NTL6</accession>
<evidence type="ECO:0000313" key="2">
    <source>
        <dbReference type="Proteomes" id="UP000255234"/>
    </source>
</evidence>
<dbReference type="AlphaFoldDB" id="A0A378NTL6"/>
<gene>
    <name evidence="1" type="ORF">NCTC10571_01372</name>
</gene>